<evidence type="ECO:0000256" key="4">
    <source>
        <dbReference type="ARBA" id="ARBA00022701"/>
    </source>
</evidence>
<evidence type="ECO:0000256" key="6">
    <source>
        <dbReference type="SAM" id="MobiDB-lite"/>
    </source>
</evidence>
<dbReference type="Proteomes" id="UP000193467">
    <property type="component" value="Unassembled WGS sequence"/>
</dbReference>
<name>A0A1Y2FZ30_9BASI</name>
<gene>
    <name evidence="8" type="ORF">BCR35DRAFT_300475</name>
</gene>
<keyword evidence="5" id="KW-0131">Cell cycle</keyword>
<dbReference type="InterPro" id="IPR011989">
    <property type="entry name" value="ARM-like"/>
</dbReference>
<dbReference type="InParanoid" id="A0A1Y2FZ30"/>
<comment type="caution">
    <text evidence="8">The sequence shown here is derived from an EMBL/GenBank/DDBJ whole genome shotgun (WGS) entry which is preliminary data.</text>
</comment>
<feature type="region of interest" description="Disordered" evidence="6">
    <location>
        <begin position="823"/>
        <end position="871"/>
    </location>
</feature>
<accession>A0A1Y2FZ30</accession>
<organism evidence="8 9">
    <name type="scientific">Leucosporidium creatinivorum</name>
    <dbReference type="NCBI Taxonomy" id="106004"/>
    <lineage>
        <taxon>Eukaryota</taxon>
        <taxon>Fungi</taxon>
        <taxon>Dikarya</taxon>
        <taxon>Basidiomycota</taxon>
        <taxon>Pucciniomycotina</taxon>
        <taxon>Microbotryomycetes</taxon>
        <taxon>Leucosporidiales</taxon>
        <taxon>Leucosporidium</taxon>
    </lineage>
</organism>
<dbReference type="InterPro" id="IPR034085">
    <property type="entry name" value="TOG"/>
</dbReference>
<feature type="compositionally biased region" description="Acidic residues" evidence="6">
    <location>
        <begin position="840"/>
        <end position="849"/>
    </location>
</feature>
<evidence type="ECO:0000313" key="9">
    <source>
        <dbReference type="Proteomes" id="UP000193467"/>
    </source>
</evidence>
<dbReference type="SUPFAM" id="SSF48371">
    <property type="entry name" value="ARM repeat"/>
    <property type="match status" value="1"/>
</dbReference>
<dbReference type="Pfam" id="PF12348">
    <property type="entry name" value="CLASP_N"/>
    <property type="match status" value="1"/>
</dbReference>
<feature type="compositionally biased region" description="Low complexity" evidence="6">
    <location>
        <begin position="718"/>
        <end position="740"/>
    </location>
</feature>
<dbReference type="GO" id="GO:0005881">
    <property type="term" value="C:cytoplasmic microtubule"/>
    <property type="evidence" value="ECO:0007669"/>
    <property type="project" value="TreeGrafter"/>
</dbReference>
<feature type="domain" description="TOG" evidence="7">
    <location>
        <begin position="2"/>
        <end position="277"/>
    </location>
</feature>
<dbReference type="SMART" id="SM01349">
    <property type="entry name" value="TOG"/>
    <property type="match status" value="2"/>
</dbReference>
<reference evidence="8 9" key="1">
    <citation type="submission" date="2016-07" db="EMBL/GenBank/DDBJ databases">
        <title>Pervasive Adenine N6-methylation of Active Genes in Fungi.</title>
        <authorList>
            <consortium name="DOE Joint Genome Institute"/>
            <person name="Mondo S.J."/>
            <person name="Dannebaum R.O."/>
            <person name="Kuo R.C."/>
            <person name="Labutti K."/>
            <person name="Haridas S."/>
            <person name="Kuo A."/>
            <person name="Salamov A."/>
            <person name="Ahrendt S.R."/>
            <person name="Lipzen A."/>
            <person name="Sullivan W."/>
            <person name="Andreopoulos W.B."/>
            <person name="Clum A."/>
            <person name="Lindquist E."/>
            <person name="Daum C."/>
            <person name="Ramamoorthy G.K."/>
            <person name="Gryganskyi A."/>
            <person name="Culley D."/>
            <person name="Magnuson J.K."/>
            <person name="James T.Y."/>
            <person name="O'Malley M.A."/>
            <person name="Stajich J.E."/>
            <person name="Spatafora J.W."/>
            <person name="Visel A."/>
            <person name="Grigoriev I.V."/>
        </authorList>
    </citation>
    <scope>NUCLEOTIDE SEQUENCE [LARGE SCALE GENOMIC DNA]</scope>
    <source>
        <strain evidence="8 9">62-1032</strain>
    </source>
</reference>
<dbReference type="GO" id="GO:0005819">
    <property type="term" value="C:spindle"/>
    <property type="evidence" value="ECO:0007669"/>
    <property type="project" value="UniProtKB-SubCell"/>
</dbReference>
<keyword evidence="3" id="KW-0132">Cell division</keyword>
<feature type="compositionally biased region" description="Basic and acidic residues" evidence="6">
    <location>
        <begin position="593"/>
        <end position="609"/>
    </location>
</feature>
<dbReference type="GO" id="GO:0008017">
    <property type="term" value="F:microtubule binding"/>
    <property type="evidence" value="ECO:0007669"/>
    <property type="project" value="TreeGrafter"/>
</dbReference>
<keyword evidence="5" id="KW-0498">Mitosis</keyword>
<evidence type="ECO:0000313" key="8">
    <source>
        <dbReference type="EMBL" id="ORY89334.1"/>
    </source>
</evidence>
<evidence type="ECO:0000256" key="1">
    <source>
        <dbReference type="ARBA" id="ARBA00004186"/>
    </source>
</evidence>
<keyword evidence="4" id="KW-0493">Microtubule</keyword>
<dbReference type="PANTHER" id="PTHR21567:SF9">
    <property type="entry name" value="CLIP-ASSOCIATING PROTEIN"/>
    <property type="match status" value="1"/>
</dbReference>
<evidence type="ECO:0000259" key="7">
    <source>
        <dbReference type="SMART" id="SM01349"/>
    </source>
</evidence>
<feature type="domain" description="TOG" evidence="7">
    <location>
        <begin position="368"/>
        <end position="614"/>
    </location>
</feature>
<evidence type="ECO:0000256" key="2">
    <source>
        <dbReference type="ARBA" id="ARBA00009549"/>
    </source>
</evidence>
<feature type="compositionally biased region" description="Polar residues" evidence="6">
    <location>
        <begin position="704"/>
        <end position="717"/>
    </location>
</feature>
<dbReference type="GO" id="GO:0051301">
    <property type="term" value="P:cell division"/>
    <property type="evidence" value="ECO:0007669"/>
    <property type="project" value="UniProtKB-KW"/>
</dbReference>
<proteinExistence type="inferred from homology"/>
<dbReference type="GO" id="GO:0000278">
    <property type="term" value="P:mitotic cell cycle"/>
    <property type="evidence" value="ECO:0007669"/>
    <property type="project" value="UniProtKB-ARBA"/>
</dbReference>
<evidence type="ECO:0000256" key="3">
    <source>
        <dbReference type="ARBA" id="ARBA00022618"/>
    </source>
</evidence>
<dbReference type="OrthoDB" id="46159at2759"/>
<feature type="region of interest" description="Disordered" evidence="6">
    <location>
        <begin position="304"/>
        <end position="342"/>
    </location>
</feature>
<protein>
    <submittedName>
        <fullName evidence="8">Clasp N terminal-domain-containing protein</fullName>
    </submittedName>
</protein>
<dbReference type="EMBL" id="MCGR01000006">
    <property type="protein sequence ID" value="ORY89334.1"/>
    <property type="molecule type" value="Genomic_DNA"/>
</dbReference>
<evidence type="ECO:0000256" key="5">
    <source>
        <dbReference type="ARBA" id="ARBA00022776"/>
    </source>
</evidence>
<comment type="similarity">
    <text evidence="2">Belongs to the CLASP family.</text>
</comment>
<feature type="compositionally biased region" description="Basic and acidic residues" evidence="6">
    <location>
        <begin position="883"/>
        <end position="892"/>
    </location>
</feature>
<dbReference type="Gene3D" id="1.25.10.10">
    <property type="entry name" value="Leucine-rich Repeat Variant"/>
    <property type="match status" value="3"/>
</dbReference>
<dbReference type="InterPro" id="IPR024395">
    <property type="entry name" value="CLASP_N_dom"/>
</dbReference>
<dbReference type="GO" id="GO:0000226">
    <property type="term" value="P:microtubule cytoskeleton organization"/>
    <property type="evidence" value="ECO:0007669"/>
    <property type="project" value="UniProtKB-ARBA"/>
</dbReference>
<feature type="region of interest" description="Disordered" evidence="6">
    <location>
        <begin position="88"/>
        <end position="112"/>
    </location>
</feature>
<dbReference type="STRING" id="106004.A0A1Y2FZ30"/>
<sequence>MDLEAVQVQLASADSDKRIHALQQLQQLLTQSPEIAEPDELTALLKTSLRASNAHLSFAALACLPAYFPLLVPASATSADLSRALSSSTNASSLSPQRPASASSSVASHPSHSAAHAHALKHAFVSLLPLDKLGDSKEKVRETAREALVSAARTALRLGVNAGTGGANKEGPWSYLETKMAEQGFHGKSAKAREQALHYLVAIRDPAHTSPLAPLRPFTTLLLPLLGDSDPTVRSLALSSTITIFSAAGVTQPARADLKKAMIKLDVNKKVQETILAAVLGGGSASMERTGSAASLASGSEKAAAASDGKGGNIYSSTNPTSPPIARSRPRPPSPASLVASLPSAAFPSDPSAIHAPTTDVQPVYIADLRDLQTEFERMREGFEGKETEHNWMVRDRSIARIRGMVKGNVQERLLEPFLAGIKGVQDGITKTASSLRTTVAISALSLVSELSNALRQTFDPFLEYFLSHALSMAGQTKKIVATASQATVTALITNSAYHHKTLQLLRQGMDEKTTSARGFVSGHVGTFVKVHGRASKSVIEATGGVEEIEQSVKKGLTDPNPLVKENSRATFWLVREIWPKMAERIAGGLDPSSKKQLDKADPSKKGAVEKAPAVKATRPSVRELMMQAKRQAATGTDPGPATDVLPETAAPAPAAAKSPPPSSRPSSLYGKIPTPRGAASPSTRSISSPAPSTPTARPRPGVPSSTPGSSARRISQTPTLTTPSTSLRHASPAVAAPLAPSSPPLAPTSSHGGDAPSINAPDAGEESLIKFSSPFGAIDKDGSSLGFSGSAPSSPSSSSQAQRGRIDSLVLPVTESIVDDALRDQAMQAEQAAERLLELAEEEEEEAAEAERSRSATPHGGVEGQMRTPVSQKMRLLKEGDVFEDSPDARNGDGAGGAKGKRNWWMKKAENIPTAPSLPPDTLERTQEISSLISSLQSNQIDVAGLKKLAALSKERPVRDEDGGLSSPLASPTYAKNGDAQVLPFWDEERRFTRVWEGLSAMLGKEEDQSKKDAALLVLKDLVQNQAPCFAGDEASVFSLLLTLREDPSRSTIAAIEGIADSFVSQSEPLFSLGSLCSSLATYLAPYDESSPLPEPVVKSFALGLRLLGKFFERLPSEVLEDEVPRRQDLIKRGLNDSHSGDLRRAAVNALVSAQSVLRDEQRLYSMVGGLGKDQLNLLSYYISKLPPA</sequence>
<feature type="compositionally biased region" description="Low complexity" evidence="6">
    <location>
        <begin position="679"/>
        <end position="700"/>
    </location>
</feature>
<dbReference type="PANTHER" id="PTHR21567">
    <property type="entry name" value="CLASP"/>
    <property type="match status" value="1"/>
</dbReference>
<comment type="subcellular location">
    <subcellularLocation>
        <location evidence="1">Cytoplasm</location>
        <location evidence="1">Cytoskeleton</location>
        <location evidence="1">Spindle</location>
    </subcellularLocation>
</comment>
<feature type="region of interest" description="Disordered" evidence="6">
    <location>
        <begin position="588"/>
        <end position="808"/>
    </location>
</feature>
<keyword evidence="9" id="KW-1185">Reference proteome</keyword>
<dbReference type="InterPro" id="IPR016024">
    <property type="entry name" value="ARM-type_fold"/>
</dbReference>
<feature type="region of interest" description="Disordered" evidence="6">
    <location>
        <begin position="883"/>
        <end position="906"/>
    </location>
</feature>
<dbReference type="AlphaFoldDB" id="A0A1Y2FZ30"/>
<feature type="compositionally biased region" description="Low complexity" evidence="6">
    <location>
        <begin position="784"/>
        <end position="800"/>
    </location>
</feature>